<dbReference type="EMBL" id="JAIQDJ010000001">
    <property type="protein sequence ID" value="MBZ4185502.1"/>
    <property type="molecule type" value="Genomic_DNA"/>
</dbReference>
<comment type="caution">
    <text evidence="2">The sequence shown here is derived from an EMBL/GenBank/DDBJ whole genome shotgun (WGS) entry which is preliminary data.</text>
</comment>
<keyword evidence="2" id="KW-0540">Nuclease</keyword>
<proteinExistence type="predicted"/>
<name>A0ABS7TCD0_9GAMM</name>
<reference evidence="2" key="1">
    <citation type="submission" date="2021-09" db="EMBL/GenBank/DDBJ databases">
        <authorList>
            <person name="Wu T."/>
            <person name="Guo S.Z."/>
        </authorList>
    </citation>
    <scope>NUCLEOTIDE SEQUENCE</scope>
    <source>
        <strain evidence="2">RSS-23</strain>
    </source>
</reference>
<gene>
    <name evidence="2" type="ORF">K7B09_04085</name>
</gene>
<dbReference type="InterPro" id="IPR003615">
    <property type="entry name" value="HNH_nuc"/>
</dbReference>
<dbReference type="PANTHER" id="PTHR33877">
    <property type="entry name" value="SLL1193 PROTEIN"/>
    <property type="match status" value="1"/>
</dbReference>
<evidence type="ECO:0000313" key="2">
    <source>
        <dbReference type="EMBL" id="MBZ4185502.1"/>
    </source>
</evidence>
<sequence>METDTALVRPAHTGDDSAHLCADGFVSLAAGNPALAFAPALRFLGLDAHGRALDWLSWQDATCLYARNAVAWTLGEPCLAVHGGINRNSGLRSQILLHPIIAARGHVRPQAMDPTPTLTNLALFARDQFLCLYCGRQFQRHALTRDHVQPTSKGGRDVWENVVTACVHCNSRKGSRTLQQAQMPLLAIPYRPSWVEHLILSNRNILADQMAFLRAQLPKHPRRSPIAPLQRS</sequence>
<dbReference type="InterPro" id="IPR052892">
    <property type="entry name" value="NA-targeting_endonuclease"/>
</dbReference>
<keyword evidence="2" id="KW-0255">Endonuclease</keyword>
<protein>
    <submittedName>
        <fullName evidence="2">HNH endonuclease</fullName>
    </submittedName>
</protein>
<dbReference type="SMART" id="SM00507">
    <property type="entry name" value="HNHc"/>
    <property type="match status" value="1"/>
</dbReference>
<evidence type="ECO:0000313" key="3">
    <source>
        <dbReference type="Proteomes" id="UP001430290"/>
    </source>
</evidence>
<keyword evidence="3" id="KW-1185">Reference proteome</keyword>
<dbReference type="CDD" id="cd00085">
    <property type="entry name" value="HNHc"/>
    <property type="match status" value="1"/>
</dbReference>
<dbReference type="InterPro" id="IPR029471">
    <property type="entry name" value="HNH_5"/>
</dbReference>
<dbReference type="RefSeq" id="WP_374348318.1">
    <property type="nucleotide sequence ID" value="NZ_JAIQDJ010000001.1"/>
</dbReference>
<keyword evidence="2" id="KW-0378">Hydrolase</keyword>
<dbReference type="GO" id="GO:0004519">
    <property type="term" value="F:endonuclease activity"/>
    <property type="evidence" value="ECO:0007669"/>
    <property type="project" value="UniProtKB-KW"/>
</dbReference>
<feature type="domain" description="HNH nuclease" evidence="1">
    <location>
        <begin position="118"/>
        <end position="171"/>
    </location>
</feature>
<accession>A0ABS7TCD0</accession>
<dbReference type="PANTHER" id="PTHR33877:SF2">
    <property type="entry name" value="OS07G0170200 PROTEIN"/>
    <property type="match status" value="1"/>
</dbReference>
<organism evidence="2 3">
    <name type="scientific">Thermomonas beijingensis</name>
    <dbReference type="NCBI Taxonomy" id="2872701"/>
    <lineage>
        <taxon>Bacteria</taxon>
        <taxon>Pseudomonadati</taxon>
        <taxon>Pseudomonadota</taxon>
        <taxon>Gammaproteobacteria</taxon>
        <taxon>Lysobacterales</taxon>
        <taxon>Lysobacteraceae</taxon>
        <taxon>Thermomonas</taxon>
    </lineage>
</organism>
<dbReference type="Pfam" id="PF14279">
    <property type="entry name" value="HNH_5"/>
    <property type="match status" value="1"/>
</dbReference>
<dbReference type="Proteomes" id="UP001430290">
    <property type="component" value="Unassembled WGS sequence"/>
</dbReference>
<dbReference type="Gene3D" id="1.10.30.50">
    <property type="match status" value="1"/>
</dbReference>
<evidence type="ECO:0000259" key="1">
    <source>
        <dbReference type="SMART" id="SM00507"/>
    </source>
</evidence>